<feature type="non-terminal residue" evidence="1">
    <location>
        <position position="1"/>
    </location>
</feature>
<sequence length="70" mass="7993">ILRKSYVSSLQFCSEFDGLFYVIHTLGQAFVPSPLPPKDTLKRDLIQEWVNISEETVRAACIQVFFVSTI</sequence>
<dbReference type="EMBL" id="HACA01032933">
    <property type="protein sequence ID" value="CDW50294.1"/>
    <property type="molecule type" value="Transcribed_RNA"/>
</dbReference>
<name>A0A0K2VIM3_LEPSM</name>
<organism evidence="1">
    <name type="scientific">Lepeophtheirus salmonis</name>
    <name type="common">Salmon louse</name>
    <name type="synonym">Caligus salmonis</name>
    <dbReference type="NCBI Taxonomy" id="72036"/>
    <lineage>
        <taxon>Eukaryota</taxon>
        <taxon>Metazoa</taxon>
        <taxon>Ecdysozoa</taxon>
        <taxon>Arthropoda</taxon>
        <taxon>Crustacea</taxon>
        <taxon>Multicrustacea</taxon>
        <taxon>Hexanauplia</taxon>
        <taxon>Copepoda</taxon>
        <taxon>Siphonostomatoida</taxon>
        <taxon>Caligidae</taxon>
        <taxon>Lepeophtheirus</taxon>
    </lineage>
</organism>
<protein>
    <submittedName>
        <fullName evidence="1">Uncharacterized protein</fullName>
    </submittedName>
</protein>
<proteinExistence type="predicted"/>
<dbReference type="AlphaFoldDB" id="A0A0K2VIM3"/>
<accession>A0A0K2VIM3</accession>
<evidence type="ECO:0000313" key="1">
    <source>
        <dbReference type="EMBL" id="CDW50294.1"/>
    </source>
</evidence>
<reference evidence="1" key="1">
    <citation type="submission" date="2014-05" db="EMBL/GenBank/DDBJ databases">
        <authorList>
            <person name="Chronopoulou M."/>
        </authorList>
    </citation>
    <scope>NUCLEOTIDE SEQUENCE</scope>
    <source>
        <tissue evidence="1">Whole organism</tissue>
    </source>
</reference>